<sequence length="173" mass="20372">MHEQHHRYQEQDSTQTLREGLEEYHQNALLYKPTAMTPSSKRFFKAHDACHVVFGCSTTPEQEALIDVWTMFGTTWQWSEYLGEVERPDQKQRILGEIIPGVGYGRMAFLVLVTLPGCFTVYKRTQEMHQKWGMYEYEPYLDTTLKDIRKKYNIRVYSSEKLPRTAPAVESRI</sequence>
<dbReference type="EMBL" id="HM639990">
    <property type="protein sequence ID" value="ADZ24983.1"/>
    <property type="molecule type" value="Genomic_DNA"/>
</dbReference>
<evidence type="ECO:0000313" key="1">
    <source>
        <dbReference type="EMBL" id="ADZ24983.1"/>
    </source>
</evidence>
<organism evidence="1">
    <name type="scientific">Sorangium cellulosum</name>
    <name type="common">Polyangium cellulosum</name>
    <dbReference type="NCBI Taxonomy" id="56"/>
    <lineage>
        <taxon>Bacteria</taxon>
        <taxon>Pseudomonadati</taxon>
        <taxon>Myxococcota</taxon>
        <taxon>Polyangia</taxon>
        <taxon>Polyangiales</taxon>
        <taxon>Polyangiaceae</taxon>
        <taxon>Sorangium</taxon>
    </lineage>
</organism>
<proteinExistence type="predicted"/>
<dbReference type="AlphaFoldDB" id="F1B9P1"/>
<evidence type="ECO:0008006" key="2">
    <source>
        <dbReference type="Google" id="ProtNLM"/>
    </source>
</evidence>
<reference evidence="1" key="1">
    <citation type="journal article" date="2011" name="Mol. Biosyst.">
        <title>Insights into the complex biosynthesis of the leupyrrins in Sorangium cellulosum So ce690.</title>
        <authorList>
            <person name="Kopp M."/>
            <person name="Irschik H."/>
            <person name="Gemperlein K."/>
            <person name="Buntin K."/>
            <person name="Meiser P."/>
            <person name="Weissman K.J."/>
            <person name="Bode H.B."/>
            <person name="Muller R."/>
        </authorList>
    </citation>
    <scope>NUCLEOTIDE SEQUENCE</scope>
    <source>
        <strain evidence="1">So ce690</strain>
    </source>
</reference>
<name>F1B9P1_SORCE</name>
<accession>F1B9P1</accession>
<protein>
    <recommendedName>
        <fullName evidence="2">Coenzyme Q (Ubiquinone) biosynthesis protein Coq4</fullName>
    </recommendedName>
</protein>